<keyword evidence="4" id="KW-1185">Reference proteome</keyword>
<dbReference type="InterPro" id="IPR006569">
    <property type="entry name" value="CID_dom"/>
</dbReference>
<evidence type="ECO:0000313" key="4">
    <source>
        <dbReference type="Proteomes" id="UP000070501"/>
    </source>
</evidence>
<feature type="compositionally biased region" description="Gly residues" evidence="1">
    <location>
        <begin position="415"/>
        <end position="428"/>
    </location>
</feature>
<dbReference type="InParanoid" id="A0A136J740"/>
<feature type="compositionally biased region" description="Basic residues" evidence="1">
    <location>
        <begin position="432"/>
        <end position="444"/>
    </location>
</feature>
<accession>A0A136J740</accession>
<gene>
    <name evidence="3" type="ORF">Micbo1qcDRAFT_194261</name>
</gene>
<dbReference type="PROSITE" id="PS51391">
    <property type="entry name" value="CID"/>
    <property type="match status" value="1"/>
</dbReference>
<feature type="compositionally biased region" description="Pro residues" evidence="1">
    <location>
        <begin position="371"/>
        <end position="384"/>
    </location>
</feature>
<dbReference type="PANTHER" id="PTHR12323">
    <property type="entry name" value="SR-RELATED CTD ASSOCIATED FACTOR 6"/>
    <property type="match status" value="1"/>
</dbReference>
<reference evidence="4" key="1">
    <citation type="submission" date="2016-02" db="EMBL/GenBank/DDBJ databases">
        <title>Draft genome sequence of Microdochium bolleyi, a fungal endophyte of beachgrass.</title>
        <authorList>
            <consortium name="DOE Joint Genome Institute"/>
            <person name="David A.S."/>
            <person name="May G."/>
            <person name="Haridas S."/>
            <person name="Lim J."/>
            <person name="Wang M."/>
            <person name="Labutti K."/>
            <person name="Lipzen A."/>
            <person name="Barry K."/>
            <person name="Grigoriev I.V."/>
        </authorList>
    </citation>
    <scope>NUCLEOTIDE SEQUENCE [LARGE SCALE GENOMIC DNA]</scope>
    <source>
        <strain evidence="4">J235TASD1</strain>
    </source>
</reference>
<evidence type="ECO:0000259" key="2">
    <source>
        <dbReference type="PROSITE" id="PS51391"/>
    </source>
</evidence>
<dbReference type="STRING" id="196109.A0A136J740"/>
<dbReference type="Proteomes" id="UP000070501">
    <property type="component" value="Unassembled WGS sequence"/>
</dbReference>
<sequence length="444" mass="48946">MAAPLLDIAKVSFSALLLRSDPVAQTRAEIDDFLRLLDTTISRCSPANVQKCKQWIVTNIAHSQARTAALLKYLTALARSFIRPLRESRLAREPSSRRKRLHILYVLNDALHHTHTRSRHEDFAIHVNAGLPDLFKLATSFAHCPRHIAKVNDLLKIWRAEGYISTTSYDKLSGVVLDASKTASTDDGPVGDAQGATPVTSKTAKNAPYLMPAMHGDATAAWYDLPAANWMPVIEPNSTRPMNPAMIKPLQFKPGPAETHLVDAVKALLADADRLYAKEHAIGEDDETETDQMGQPVVRDEVTGEIIDGQTYYGWSRGFCEKMKLRRKKNNKSQNGDHHRGRSSSQSRSRSPSRSSRSENSSASNQFHMPFHPPIPPPPFPPSPADFNSNFPGFPPRPPNYQGPWPPPPPPPLPQGGGNPQGRGGSGSYRGQNHRGGRGRGRGW</sequence>
<dbReference type="EMBL" id="KQ964248">
    <property type="protein sequence ID" value="KXJ92929.1"/>
    <property type="molecule type" value="Genomic_DNA"/>
</dbReference>
<dbReference type="GO" id="GO:0048471">
    <property type="term" value="C:perinuclear region of cytoplasm"/>
    <property type="evidence" value="ECO:0007669"/>
    <property type="project" value="TreeGrafter"/>
</dbReference>
<feature type="compositionally biased region" description="Pro residues" evidence="1">
    <location>
        <begin position="393"/>
        <end position="414"/>
    </location>
</feature>
<evidence type="ECO:0000313" key="3">
    <source>
        <dbReference type="EMBL" id="KXJ92929.1"/>
    </source>
</evidence>
<proteinExistence type="predicted"/>
<dbReference type="Gene3D" id="1.25.40.90">
    <property type="match status" value="1"/>
</dbReference>
<feature type="domain" description="CID" evidence="2">
    <location>
        <begin position="25"/>
        <end position="180"/>
    </location>
</feature>
<dbReference type="GO" id="GO:0006874">
    <property type="term" value="P:intracellular calcium ion homeostasis"/>
    <property type="evidence" value="ECO:0007669"/>
    <property type="project" value="TreeGrafter"/>
</dbReference>
<dbReference type="InterPro" id="IPR008942">
    <property type="entry name" value="ENTH_VHS"/>
</dbReference>
<name>A0A136J740_9PEZI</name>
<organism evidence="3 4">
    <name type="scientific">Microdochium bolleyi</name>
    <dbReference type="NCBI Taxonomy" id="196109"/>
    <lineage>
        <taxon>Eukaryota</taxon>
        <taxon>Fungi</taxon>
        <taxon>Dikarya</taxon>
        <taxon>Ascomycota</taxon>
        <taxon>Pezizomycotina</taxon>
        <taxon>Sordariomycetes</taxon>
        <taxon>Xylariomycetidae</taxon>
        <taxon>Xylariales</taxon>
        <taxon>Microdochiaceae</taxon>
        <taxon>Microdochium</taxon>
    </lineage>
</organism>
<feature type="region of interest" description="Disordered" evidence="1">
    <location>
        <begin position="327"/>
        <end position="444"/>
    </location>
</feature>
<evidence type="ECO:0000256" key="1">
    <source>
        <dbReference type="SAM" id="MobiDB-lite"/>
    </source>
</evidence>
<dbReference type="OrthoDB" id="21470at2759"/>
<dbReference type="PANTHER" id="PTHR12323:SF0">
    <property type="entry name" value="CALCIUM HOMEOSTASIS ENDOPLASMIC RETICULUM PROTEIN"/>
    <property type="match status" value="1"/>
</dbReference>
<feature type="compositionally biased region" description="Low complexity" evidence="1">
    <location>
        <begin position="343"/>
        <end position="370"/>
    </location>
</feature>
<dbReference type="AlphaFoldDB" id="A0A136J740"/>
<dbReference type="Pfam" id="PF04818">
    <property type="entry name" value="CID"/>
    <property type="match status" value="1"/>
</dbReference>
<protein>
    <recommendedName>
        <fullName evidence="2">CID domain-containing protein</fullName>
    </recommendedName>
</protein>